<dbReference type="InterPro" id="IPR028087">
    <property type="entry name" value="Tad_N"/>
</dbReference>
<proteinExistence type="predicted"/>
<accession>A0A7W3T500</accession>
<keyword evidence="2" id="KW-0812">Transmembrane</keyword>
<feature type="region of interest" description="Disordered" evidence="1">
    <location>
        <begin position="1"/>
        <end position="21"/>
    </location>
</feature>
<evidence type="ECO:0000313" key="5">
    <source>
        <dbReference type="Proteomes" id="UP000530234"/>
    </source>
</evidence>
<evidence type="ECO:0000256" key="2">
    <source>
        <dbReference type="SAM" id="Phobius"/>
    </source>
</evidence>
<organism evidence="4 5">
    <name type="scientific">Streptomyces calidiresistens</name>
    <dbReference type="NCBI Taxonomy" id="1485586"/>
    <lineage>
        <taxon>Bacteria</taxon>
        <taxon>Bacillati</taxon>
        <taxon>Actinomycetota</taxon>
        <taxon>Actinomycetes</taxon>
        <taxon>Kitasatosporales</taxon>
        <taxon>Streptomycetaceae</taxon>
        <taxon>Streptomyces</taxon>
    </lineage>
</organism>
<keyword evidence="2" id="KW-0472">Membrane</keyword>
<dbReference type="EMBL" id="VKHS01000409">
    <property type="protein sequence ID" value="MBB0231034.1"/>
    <property type="molecule type" value="Genomic_DNA"/>
</dbReference>
<gene>
    <name evidence="4" type="ORF">FOE67_16295</name>
</gene>
<reference evidence="5" key="1">
    <citation type="submission" date="2019-10" db="EMBL/GenBank/DDBJ databases">
        <title>Streptomyces sp. nov., a novel actinobacterium isolated from alkaline environment.</title>
        <authorList>
            <person name="Golinska P."/>
        </authorList>
    </citation>
    <scope>NUCLEOTIDE SEQUENCE [LARGE SCALE GENOMIC DNA]</scope>
    <source>
        <strain evidence="5">DSM 42108</strain>
    </source>
</reference>
<protein>
    <recommendedName>
        <fullName evidence="3">Putative Flp pilus-assembly TadG-like N-terminal domain-containing protein</fullName>
    </recommendedName>
</protein>
<name>A0A7W3T500_9ACTN</name>
<evidence type="ECO:0000259" key="3">
    <source>
        <dbReference type="Pfam" id="PF13400"/>
    </source>
</evidence>
<dbReference type="AlphaFoldDB" id="A0A7W3T500"/>
<feature type="domain" description="Putative Flp pilus-assembly TadG-like N-terminal" evidence="3">
    <location>
        <begin position="22"/>
        <end position="67"/>
    </location>
</feature>
<keyword evidence="2" id="KW-1133">Transmembrane helix</keyword>
<evidence type="ECO:0000256" key="1">
    <source>
        <dbReference type="SAM" id="MobiDB-lite"/>
    </source>
</evidence>
<keyword evidence="5" id="KW-1185">Reference proteome</keyword>
<sequence length="134" mass="13422">MRGPTVRAPRAAAPGAPGADRGAATVWCVACLGLLSVVLGAVLALAAVVEARQRAAGAADLAALAAAERAWHGSERACERALLVAEAGGARLVRCGIGPGLHPDDPPDALVADLTVESRAGPHRLRARARATTG</sequence>
<evidence type="ECO:0000313" key="4">
    <source>
        <dbReference type="EMBL" id="MBB0231034.1"/>
    </source>
</evidence>
<dbReference type="NCBIfam" id="TIGR03816">
    <property type="entry name" value="tadE_like_DECH"/>
    <property type="match status" value="1"/>
</dbReference>
<dbReference type="RefSeq" id="WP_182665015.1">
    <property type="nucleotide sequence ID" value="NZ_VKHS01000409.1"/>
</dbReference>
<comment type="caution">
    <text evidence="4">The sequence shown here is derived from an EMBL/GenBank/DDBJ whole genome shotgun (WGS) entry which is preliminary data.</text>
</comment>
<dbReference type="InterPro" id="IPR021202">
    <property type="entry name" value="Rv3654c-like"/>
</dbReference>
<dbReference type="Proteomes" id="UP000530234">
    <property type="component" value="Unassembled WGS sequence"/>
</dbReference>
<dbReference type="Pfam" id="PF13400">
    <property type="entry name" value="Tad"/>
    <property type="match status" value="1"/>
</dbReference>
<feature type="transmembrane region" description="Helical" evidence="2">
    <location>
        <begin position="24"/>
        <end position="49"/>
    </location>
</feature>